<keyword evidence="4" id="KW-1185">Reference proteome</keyword>
<dbReference type="EMBL" id="JAODUP010000271">
    <property type="protein sequence ID" value="KAK2154303.1"/>
    <property type="molecule type" value="Genomic_DNA"/>
</dbReference>
<feature type="domain" description="Calponin-homology (CH)" evidence="2">
    <location>
        <begin position="30"/>
        <end position="133"/>
    </location>
</feature>
<proteinExistence type="predicted"/>
<evidence type="ECO:0000313" key="4">
    <source>
        <dbReference type="Proteomes" id="UP001208570"/>
    </source>
</evidence>
<dbReference type="PROSITE" id="PS50021">
    <property type="entry name" value="CH"/>
    <property type="match status" value="1"/>
</dbReference>
<name>A0AAD9JKW1_9ANNE</name>
<comment type="caution">
    <text evidence="3">The sequence shown here is derived from an EMBL/GenBank/DDBJ whole genome shotgun (WGS) entry which is preliminary data.</text>
</comment>
<keyword evidence="1" id="KW-0472">Membrane</keyword>
<dbReference type="InterPro" id="IPR001715">
    <property type="entry name" value="CH_dom"/>
</dbReference>
<dbReference type="AlphaFoldDB" id="A0AAD9JKW1"/>
<dbReference type="Pfam" id="PF00307">
    <property type="entry name" value="CH"/>
    <property type="match status" value="1"/>
</dbReference>
<keyword evidence="1" id="KW-0812">Transmembrane</keyword>
<dbReference type="InterPro" id="IPR036872">
    <property type="entry name" value="CH_dom_sf"/>
</dbReference>
<feature type="transmembrane region" description="Helical" evidence="1">
    <location>
        <begin position="107"/>
        <end position="129"/>
    </location>
</feature>
<evidence type="ECO:0000259" key="2">
    <source>
        <dbReference type="PROSITE" id="PS50021"/>
    </source>
</evidence>
<accession>A0AAD9JKW1</accession>
<gene>
    <name evidence="3" type="ORF">LSH36_271g02007</name>
</gene>
<reference evidence="3" key="1">
    <citation type="journal article" date="2023" name="Mol. Biol. Evol.">
        <title>Third-Generation Sequencing Reveals the Adaptive Role of the Epigenome in Three Deep-Sea Polychaetes.</title>
        <authorList>
            <person name="Perez M."/>
            <person name="Aroh O."/>
            <person name="Sun Y."/>
            <person name="Lan Y."/>
            <person name="Juniper S.K."/>
            <person name="Young C.R."/>
            <person name="Angers B."/>
            <person name="Qian P.Y."/>
        </authorList>
    </citation>
    <scope>NUCLEOTIDE SEQUENCE</scope>
    <source>
        <strain evidence="3">P08H-3</strain>
    </source>
</reference>
<dbReference type="Gene3D" id="1.10.418.10">
    <property type="entry name" value="Calponin-like domain"/>
    <property type="match status" value="1"/>
</dbReference>
<evidence type="ECO:0000313" key="3">
    <source>
        <dbReference type="EMBL" id="KAK2154303.1"/>
    </source>
</evidence>
<evidence type="ECO:0000256" key="1">
    <source>
        <dbReference type="SAM" id="Phobius"/>
    </source>
</evidence>
<protein>
    <recommendedName>
        <fullName evidence="2">Calponin-homology (CH) domain-containing protein</fullName>
    </recommendedName>
</protein>
<organism evidence="3 4">
    <name type="scientific">Paralvinella palmiformis</name>
    <dbReference type="NCBI Taxonomy" id="53620"/>
    <lineage>
        <taxon>Eukaryota</taxon>
        <taxon>Metazoa</taxon>
        <taxon>Spiralia</taxon>
        <taxon>Lophotrochozoa</taxon>
        <taxon>Annelida</taxon>
        <taxon>Polychaeta</taxon>
        <taxon>Sedentaria</taxon>
        <taxon>Canalipalpata</taxon>
        <taxon>Terebellida</taxon>
        <taxon>Terebelliformia</taxon>
        <taxon>Alvinellidae</taxon>
        <taxon>Paralvinella</taxon>
    </lineage>
</organism>
<keyword evidence="1" id="KW-1133">Transmembrane helix</keyword>
<sequence>MSDFDAAGDVRSPFGHAAISMKGTNDRWVQIQLNTFTNWVNEQLLDMDSRVTNLIGDLCDGIKLCYLLEVVQGRKIGRIIKKPMNQHHYIENVNLAIKAMIMITSNLLILVSNCLIIIIISVYIGHISFGKCR</sequence>
<dbReference type="SMART" id="SM00033">
    <property type="entry name" value="CH"/>
    <property type="match status" value="1"/>
</dbReference>
<dbReference type="Proteomes" id="UP001208570">
    <property type="component" value="Unassembled WGS sequence"/>
</dbReference>
<dbReference type="SUPFAM" id="SSF47576">
    <property type="entry name" value="Calponin-homology domain, CH-domain"/>
    <property type="match status" value="1"/>
</dbReference>